<accession>A0A4R0RIY6</accession>
<feature type="compositionally biased region" description="Basic and acidic residues" evidence="2">
    <location>
        <begin position="393"/>
        <end position="409"/>
    </location>
</feature>
<keyword evidence="1" id="KW-0175">Coiled coil</keyword>
<feature type="region of interest" description="Disordered" evidence="2">
    <location>
        <begin position="940"/>
        <end position="959"/>
    </location>
</feature>
<evidence type="ECO:0000256" key="2">
    <source>
        <dbReference type="SAM" id="MobiDB-lite"/>
    </source>
</evidence>
<reference evidence="4 5" key="1">
    <citation type="submission" date="2018-11" db="EMBL/GenBank/DDBJ databases">
        <title>Genome assembly of Steccherinum ochraceum LE-BIN_3174, the white-rot fungus of the Steccherinaceae family (The Residual Polyporoid clade, Polyporales, Basidiomycota).</title>
        <authorList>
            <person name="Fedorova T.V."/>
            <person name="Glazunova O.A."/>
            <person name="Landesman E.O."/>
            <person name="Moiseenko K.V."/>
            <person name="Psurtseva N.V."/>
            <person name="Savinova O.S."/>
            <person name="Shakhova N.V."/>
            <person name="Tyazhelova T.V."/>
            <person name="Vasina D.V."/>
        </authorList>
    </citation>
    <scope>NUCLEOTIDE SEQUENCE [LARGE SCALE GENOMIC DNA]</scope>
    <source>
        <strain evidence="4 5">LE-BIN_3174</strain>
    </source>
</reference>
<evidence type="ECO:0000313" key="5">
    <source>
        <dbReference type="Proteomes" id="UP000292702"/>
    </source>
</evidence>
<name>A0A4R0RIY6_9APHY</name>
<sequence>MSKYFSAFARKSNKTTQAFGLNDTLVDHSAKDWKKNRAPPLPPPTANVEELTAPIGSAVEDELLAQSADNAQTFRVTEGWGLDAEDEDNKGTGGMLIDNGFWPGSWTIPQTAFTFGVMDMHEQMTRQAQMSTLDFWEYLRRRTDIVRQDDLPDRYRELLTAAREWQCLGMAKRQGLDSLHDLQYGSLAVVCPACPQVTKNMDPGWRQRKEEDKFLDAFFYAKDGNFRSNQKQKDMDPLDFPLTKGAAYFANEDAFNFFVKTTGTDDAEVSTCHQFGAMGHGYRWGKISGIFTICCSRHMFTLPGGIVDLELGEKHLDERLSKLFKRIKREPQFKDLAAASLPETTHAVPAFHGPAHQERCRFCMSFTYLEGSGRCDGEAPERTHVPSNAAADNNREMSDGHRHDSINLDRGDQNAHKVHRMPLELLRKHILAVDQEAEHKKELNVLEESIRKYLADYTLTSWNQELQKWYTEVRDFRNHDTMIATNPFVLNRAKLLPKEISVPEVEVAATDAEDDPLATAIKHGVDLEVAKAKLVVDIRLCDKTEATLIKMEDEKAHLERKVKAWYTQYEAQLLPLMTAAAEDAKVVRVDIRSASSGDAVAALQLVSDRDTRIYRELSEDYGLIHSEVLELTGDDDDTSPVEIAGQKRKRSELKLSKFSRTALERKVHDIDIRLPSSTKAVVLGQEHMQTAVALELEIRKDMSRRQLDHLRTELITLYALTRDRTNTLSGQTQMTRSAKKLTTRNRAVKTAAAAYRRSYTAMRCLGLSPKDQEFRPLKANEVKSYPVGVGLAEPKKTKTKEGSKTLTKPRARPVMSWIWGGVGWSVSVDESIQEHAYDAVKVQWFRMSANAARWREERMLVEEEMRRTARFFLVSSRELVDDAQLLDREGNVGKAAYFRKRAYRFERLLDLCNEKWDTVRILRGLRYTYNGEHIEALQYKATPDTHSRPAPADSGPHEV</sequence>
<dbReference type="OrthoDB" id="2742161at2759"/>
<dbReference type="STRING" id="92696.A0A4R0RIY6"/>
<comment type="caution">
    <text evidence="4">The sequence shown here is derived from an EMBL/GenBank/DDBJ whole genome shotgun (WGS) entry which is preliminary data.</text>
</comment>
<evidence type="ECO:0000256" key="1">
    <source>
        <dbReference type="SAM" id="Coils"/>
    </source>
</evidence>
<dbReference type="InterPro" id="IPR040521">
    <property type="entry name" value="KDZ"/>
</dbReference>
<dbReference type="Proteomes" id="UP000292702">
    <property type="component" value="Unassembled WGS sequence"/>
</dbReference>
<dbReference type="Pfam" id="PF18803">
    <property type="entry name" value="CxC2"/>
    <property type="match status" value="1"/>
</dbReference>
<protein>
    <recommendedName>
        <fullName evidence="3">CxC2-like cysteine cluster KDZ transposase-associated domain-containing protein</fullName>
    </recommendedName>
</protein>
<organism evidence="4 5">
    <name type="scientific">Steccherinum ochraceum</name>
    <dbReference type="NCBI Taxonomy" id="92696"/>
    <lineage>
        <taxon>Eukaryota</taxon>
        <taxon>Fungi</taxon>
        <taxon>Dikarya</taxon>
        <taxon>Basidiomycota</taxon>
        <taxon>Agaricomycotina</taxon>
        <taxon>Agaricomycetes</taxon>
        <taxon>Polyporales</taxon>
        <taxon>Steccherinaceae</taxon>
        <taxon>Steccherinum</taxon>
    </lineage>
</organism>
<proteinExistence type="predicted"/>
<dbReference type="InterPro" id="IPR041457">
    <property type="entry name" value="CxC2_KDZ-assoc"/>
</dbReference>
<dbReference type="AlphaFoldDB" id="A0A4R0RIY6"/>
<dbReference type="EMBL" id="RWJN01000387">
    <property type="protein sequence ID" value="TCD62264.1"/>
    <property type="molecule type" value="Genomic_DNA"/>
</dbReference>
<feature type="region of interest" description="Disordered" evidence="2">
    <location>
        <begin position="377"/>
        <end position="409"/>
    </location>
</feature>
<feature type="domain" description="CxC2-like cysteine cluster KDZ transposase-associated" evidence="3">
    <location>
        <begin position="96"/>
        <end position="144"/>
    </location>
</feature>
<evidence type="ECO:0000259" key="3">
    <source>
        <dbReference type="Pfam" id="PF18803"/>
    </source>
</evidence>
<evidence type="ECO:0000313" key="4">
    <source>
        <dbReference type="EMBL" id="TCD62264.1"/>
    </source>
</evidence>
<feature type="coiled-coil region" evidence="1">
    <location>
        <begin position="541"/>
        <end position="568"/>
    </location>
</feature>
<keyword evidence="5" id="KW-1185">Reference proteome</keyword>
<gene>
    <name evidence="4" type="ORF">EIP91_007122</name>
</gene>
<dbReference type="Pfam" id="PF18758">
    <property type="entry name" value="KDZ"/>
    <property type="match status" value="2"/>
</dbReference>